<comment type="caution">
    <text evidence="4">The sequence shown here is derived from an EMBL/GenBank/DDBJ whole genome shotgun (WGS) entry which is preliminary data.</text>
</comment>
<keyword evidence="2" id="KW-0521">NADP</keyword>
<dbReference type="FunFam" id="3.40.50.720:FF:000084">
    <property type="entry name" value="Short-chain dehydrogenase reductase"/>
    <property type="match status" value="1"/>
</dbReference>
<comment type="similarity">
    <text evidence="1">Belongs to the short-chain dehydrogenases/reductases (SDR) family.</text>
</comment>
<evidence type="ECO:0000313" key="4">
    <source>
        <dbReference type="EMBL" id="TKC90054.1"/>
    </source>
</evidence>
<dbReference type="InterPro" id="IPR036291">
    <property type="entry name" value="NAD(P)-bd_dom_sf"/>
</dbReference>
<accession>A0A4U1I995</accession>
<evidence type="ECO:0000313" key="5">
    <source>
        <dbReference type="Proteomes" id="UP000305539"/>
    </source>
</evidence>
<dbReference type="PRINTS" id="PR00081">
    <property type="entry name" value="GDHRDH"/>
</dbReference>
<dbReference type="OrthoDB" id="9775864at2"/>
<protein>
    <submittedName>
        <fullName evidence="4">SDR family oxidoreductase</fullName>
    </submittedName>
</protein>
<dbReference type="Proteomes" id="UP000305539">
    <property type="component" value="Unassembled WGS sequence"/>
</dbReference>
<dbReference type="Gene3D" id="3.40.50.720">
    <property type="entry name" value="NAD(P)-binding Rossmann-like Domain"/>
    <property type="match status" value="1"/>
</dbReference>
<name>A0A4U1I995_9BURK</name>
<evidence type="ECO:0000256" key="2">
    <source>
        <dbReference type="ARBA" id="ARBA00022857"/>
    </source>
</evidence>
<dbReference type="NCBIfam" id="NF005752">
    <property type="entry name" value="PRK07576.1"/>
    <property type="match status" value="1"/>
</dbReference>
<dbReference type="SUPFAM" id="SSF51735">
    <property type="entry name" value="NAD(P)-binding Rossmann-fold domains"/>
    <property type="match status" value="1"/>
</dbReference>
<dbReference type="InterPro" id="IPR002347">
    <property type="entry name" value="SDR_fam"/>
</dbReference>
<dbReference type="AlphaFoldDB" id="A0A4U1I995"/>
<evidence type="ECO:0000256" key="1">
    <source>
        <dbReference type="ARBA" id="ARBA00006484"/>
    </source>
</evidence>
<dbReference type="GO" id="GO:0008670">
    <property type="term" value="F:2,4-dienoyl-CoA reductase (NADPH) activity"/>
    <property type="evidence" value="ECO:0007669"/>
    <property type="project" value="InterPro"/>
</dbReference>
<dbReference type="EMBL" id="SWJE01000004">
    <property type="protein sequence ID" value="TKC90054.1"/>
    <property type="molecule type" value="Genomic_DNA"/>
</dbReference>
<dbReference type="InterPro" id="IPR045017">
    <property type="entry name" value="DECR2-like"/>
</dbReference>
<evidence type="ECO:0000256" key="3">
    <source>
        <dbReference type="ARBA" id="ARBA00023002"/>
    </source>
</evidence>
<dbReference type="GO" id="GO:0009062">
    <property type="term" value="P:fatty acid catabolic process"/>
    <property type="evidence" value="ECO:0007669"/>
    <property type="project" value="InterPro"/>
</dbReference>
<reference evidence="4 5" key="1">
    <citation type="submission" date="2019-04" db="EMBL/GenBank/DDBJ databases">
        <title>Trinickia sp. 7GSK02, isolated from subtropical forest soil.</title>
        <authorList>
            <person name="Gao Z.-H."/>
            <person name="Qiu L.-H."/>
        </authorList>
    </citation>
    <scope>NUCLEOTIDE SEQUENCE [LARGE SCALE GENOMIC DNA]</scope>
    <source>
        <strain evidence="4 5">7GSK02</strain>
    </source>
</reference>
<dbReference type="Pfam" id="PF13561">
    <property type="entry name" value="adh_short_C2"/>
    <property type="match status" value="1"/>
</dbReference>
<keyword evidence="3" id="KW-0560">Oxidoreductase</keyword>
<dbReference type="RefSeq" id="WP_136893384.1">
    <property type="nucleotide sequence ID" value="NZ_SWJE01000004.1"/>
</dbReference>
<gene>
    <name evidence="4" type="ORF">FAZ69_07780</name>
</gene>
<proteinExistence type="inferred from homology"/>
<organism evidence="4 5">
    <name type="scientific">Trinickia terrae</name>
    <dbReference type="NCBI Taxonomy" id="2571161"/>
    <lineage>
        <taxon>Bacteria</taxon>
        <taxon>Pseudomonadati</taxon>
        <taxon>Pseudomonadota</taxon>
        <taxon>Betaproteobacteria</taxon>
        <taxon>Burkholderiales</taxon>
        <taxon>Burkholderiaceae</taxon>
        <taxon>Trinickia</taxon>
    </lineage>
</organism>
<keyword evidence="5" id="KW-1185">Reference proteome</keyword>
<dbReference type="PANTHER" id="PTHR43296">
    <property type="entry name" value="PEROXISOMAL 2,4-DIENOYL-COA REDUCTASE"/>
    <property type="match status" value="1"/>
</dbReference>
<sequence>MDVFTENALAGKVVFVAGASSGINLEIARHFAIHGAKVSIVSRDETRIASAAASIAAAGYTAIGFAADVREFAAVDAALQQTHAQFGPIDIVISGAAGNFIAPASELSSNGFKTVVDIDLNGTFHVLRASYRYLNRPGASLISITAPQGTNPMMYQAHACAAKAGINMLTKCLAMEWGPEGIRVNAISPGPIADTEGMRRLAATPESEARFKARLALRDYGTTKDIADTALFLASDNARYVTGAIVECDGGCKLGDASRMEAAEYAIGS</sequence>
<dbReference type="PANTHER" id="PTHR43296:SF2">
    <property type="entry name" value="PEROXISOMAL 2,4-DIENOYL-COA REDUCTASE [(3E)-ENOYL-COA-PRODUCING]"/>
    <property type="match status" value="1"/>
</dbReference>